<dbReference type="Pfam" id="PF13302">
    <property type="entry name" value="Acetyltransf_3"/>
    <property type="match status" value="1"/>
</dbReference>
<feature type="domain" description="N-acetyltransferase" evidence="1">
    <location>
        <begin position="35"/>
        <end position="193"/>
    </location>
</feature>
<dbReference type="Gene3D" id="3.40.630.30">
    <property type="match status" value="1"/>
</dbReference>
<gene>
    <name evidence="2" type="ORF">FJU30_16395</name>
</gene>
<keyword evidence="3" id="KW-1185">Reference proteome</keyword>
<dbReference type="PANTHER" id="PTHR43441">
    <property type="entry name" value="RIBOSOMAL-PROTEIN-SERINE ACETYLTRANSFERASE"/>
    <property type="match status" value="1"/>
</dbReference>
<dbReference type="RefSeq" id="WP_150436053.1">
    <property type="nucleotide sequence ID" value="NZ_VYKJ01000008.1"/>
</dbReference>
<dbReference type="Proteomes" id="UP000335415">
    <property type="component" value="Unassembled WGS sequence"/>
</dbReference>
<evidence type="ECO:0000259" key="1">
    <source>
        <dbReference type="PROSITE" id="PS51186"/>
    </source>
</evidence>
<dbReference type="EMBL" id="VYKJ01000008">
    <property type="protein sequence ID" value="KAA8998577.1"/>
    <property type="molecule type" value="Genomic_DNA"/>
</dbReference>
<reference evidence="2 3" key="1">
    <citation type="submission" date="2019-09" db="EMBL/GenBank/DDBJ databases">
        <authorList>
            <person name="Li Y."/>
        </authorList>
    </citation>
    <scope>NUCLEOTIDE SEQUENCE [LARGE SCALE GENOMIC DNA]</scope>
    <source>
        <strain evidence="2 3">L3-3HA</strain>
    </source>
</reference>
<dbReference type="SUPFAM" id="SSF55729">
    <property type="entry name" value="Acyl-CoA N-acyltransferases (Nat)"/>
    <property type="match status" value="1"/>
</dbReference>
<protein>
    <submittedName>
        <fullName evidence="2">GNAT family N-acetyltransferase</fullName>
    </submittedName>
</protein>
<dbReference type="OrthoDB" id="5295305at2"/>
<dbReference type="GO" id="GO:1990189">
    <property type="term" value="F:protein N-terminal-serine acetyltransferase activity"/>
    <property type="evidence" value="ECO:0007669"/>
    <property type="project" value="TreeGrafter"/>
</dbReference>
<evidence type="ECO:0000313" key="2">
    <source>
        <dbReference type="EMBL" id="KAA8998577.1"/>
    </source>
</evidence>
<dbReference type="InterPro" id="IPR016181">
    <property type="entry name" value="Acyl_CoA_acyltransferase"/>
</dbReference>
<sequence>MSVKMNAFQQPVGAAMPEWTARPRPGRVTLEGRYCRLEPVQVDRHAAQLYAAYCLAPDARDWTYLNVGPFADENDYRRYAGQMEQSNDPLHFAIVDRASEQAVGTFSLMRIDTANGVMEVGYVAFSRRLQKTRMATEAHYLLMCLAFDQLGYRRYEWKCDSLNAPSRAAALRLGFTFEGIFRQAVVYRGRTRDTAWFSLLDSEWPLIKGALARWLAEDNFDPQGKQKKALSEV</sequence>
<name>A0A5J5FZI3_9GAMM</name>
<dbReference type="GO" id="GO:0008999">
    <property type="term" value="F:protein-N-terminal-alanine acetyltransferase activity"/>
    <property type="evidence" value="ECO:0007669"/>
    <property type="project" value="TreeGrafter"/>
</dbReference>
<evidence type="ECO:0000313" key="3">
    <source>
        <dbReference type="Proteomes" id="UP000335415"/>
    </source>
</evidence>
<dbReference type="FunFam" id="3.40.630.30:FF:000047">
    <property type="entry name" value="Acetyltransferase, GNAT family"/>
    <property type="match status" value="1"/>
</dbReference>
<accession>A0A5J5FZI3</accession>
<dbReference type="InterPro" id="IPR051908">
    <property type="entry name" value="Ribosomal_N-acetyltransferase"/>
</dbReference>
<comment type="caution">
    <text evidence="2">The sequence shown here is derived from an EMBL/GenBank/DDBJ whole genome shotgun (WGS) entry which is preliminary data.</text>
</comment>
<organism evidence="2 3">
    <name type="scientific">Affinibrenneria salicis</name>
    <dbReference type="NCBI Taxonomy" id="2590031"/>
    <lineage>
        <taxon>Bacteria</taxon>
        <taxon>Pseudomonadati</taxon>
        <taxon>Pseudomonadota</taxon>
        <taxon>Gammaproteobacteria</taxon>
        <taxon>Enterobacterales</taxon>
        <taxon>Pectobacteriaceae</taxon>
        <taxon>Affinibrenneria</taxon>
    </lineage>
</organism>
<dbReference type="AlphaFoldDB" id="A0A5J5FZI3"/>
<dbReference type="PANTHER" id="PTHR43441:SF2">
    <property type="entry name" value="FAMILY ACETYLTRANSFERASE, PUTATIVE (AFU_ORTHOLOGUE AFUA_7G00850)-RELATED"/>
    <property type="match status" value="1"/>
</dbReference>
<dbReference type="InterPro" id="IPR000182">
    <property type="entry name" value="GNAT_dom"/>
</dbReference>
<dbReference type="PROSITE" id="PS51186">
    <property type="entry name" value="GNAT"/>
    <property type="match status" value="1"/>
</dbReference>
<keyword evidence="2" id="KW-0808">Transferase</keyword>
<proteinExistence type="predicted"/>